<evidence type="ECO:0000256" key="3">
    <source>
        <dbReference type="ARBA" id="ARBA00023163"/>
    </source>
</evidence>
<dbReference type="SUPFAM" id="SSF53822">
    <property type="entry name" value="Periplasmic binding protein-like I"/>
    <property type="match status" value="1"/>
</dbReference>
<dbReference type="Pfam" id="PF13377">
    <property type="entry name" value="Peripla_BP_3"/>
    <property type="match status" value="1"/>
</dbReference>
<name>A0A4R2NV84_9BACL</name>
<accession>A0A4R2NV84</accession>
<organism evidence="5 6">
    <name type="scientific">Scopulibacillus darangshiensis</name>
    <dbReference type="NCBI Taxonomy" id="442528"/>
    <lineage>
        <taxon>Bacteria</taxon>
        <taxon>Bacillati</taxon>
        <taxon>Bacillota</taxon>
        <taxon>Bacilli</taxon>
        <taxon>Bacillales</taxon>
        <taxon>Sporolactobacillaceae</taxon>
        <taxon>Scopulibacillus</taxon>
    </lineage>
</organism>
<dbReference type="OrthoDB" id="9788209at2"/>
<dbReference type="GO" id="GO:0003700">
    <property type="term" value="F:DNA-binding transcription factor activity"/>
    <property type="evidence" value="ECO:0007669"/>
    <property type="project" value="TreeGrafter"/>
</dbReference>
<dbReference type="GO" id="GO:0000976">
    <property type="term" value="F:transcription cis-regulatory region binding"/>
    <property type="evidence" value="ECO:0007669"/>
    <property type="project" value="TreeGrafter"/>
</dbReference>
<dbReference type="Proteomes" id="UP000295416">
    <property type="component" value="Unassembled WGS sequence"/>
</dbReference>
<proteinExistence type="predicted"/>
<dbReference type="RefSeq" id="WP_132746690.1">
    <property type="nucleotide sequence ID" value="NZ_SLXK01000020.1"/>
</dbReference>
<dbReference type="InterPro" id="IPR028082">
    <property type="entry name" value="Peripla_BP_I"/>
</dbReference>
<sequence>MKGIQHGRRVDGLVLLYSRIDDELIDFLKENQFPFSMVGKPYRNLEEITHVDNDNFKAAKEAADFLIELGHERIGFVGGGLDLVVTMDRLLGYEKAIRKAGLPYRNDYIVHQDFLQEGGRQAIIKLMSVDKPPTGFIVADDMMALGIVNALNEMNLSVPEDISIISFNNVLLARYSTPALTSVDINIFQLGYTAADCLFQIIDEDSLEPMRISIPYTIVKRQSCEKV</sequence>
<evidence type="ECO:0000256" key="1">
    <source>
        <dbReference type="ARBA" id="ARBA00023015"/>
    </source>
</evidence>
<dbReference type="PANTHER" id="PTHR30146:SF109">
    <property type="entry name" value="HTH-TYPE TRANSCRIPTIONAL REGULATOR GALS"/>
    <property type="match status" value="1"/>
</dbReference>
<feature type="domain" description="Transcriptional regulator LacI/GalR-like sensor" evidence="4">
    <location>
        <begin position="63"/>
        <end position="224"/>
    </location>
</feature>
<dbReference type="AlphaFoldDB" id="A0A4R2NV84"/>
<dbReference type="InterPro" id="IPR046335">
    <property type="entry name" value="LacI/GalR-like_sensor"/>
</dbReference>
<keyword evidence="6" id="KW-1185">Reference proteome</keyword>
<gene>
    <name evidence="5" type="ORF">EV207_12033</name>
</gene>
<evidence type="ECO:0000313" key="5">
    <source>
        <dbReference type="EMBL" id="TCP25999.1"/>
    </source>
</evidence>
<keyword evidence="1" id="KW-0805">Transcription regulation</keyword>
<comment type="caution">
    <text evidence="5">The sequence shown here is derived from an EMBL/GenBank/DDBJ whole genome shotgun (WGS) entry which is preliminary data.</text>
</comment>
<keyword evidence="2" id="KW-0238">DNA-binding</keyword>
<evidence type="ECO:0000313" key="6">
    <source>
        <dbReference type="Proteomes" id="UP000295416"/>
    </source>
</evidence>
<dbReference type="Gene3D" id="3.40.50.2300">
    <property type="match status" value="2"/>
</dbReference>
<evidence type="ECO:0000256" key="2">
    <source>
        <dbReference type="ARBA" id="ARBA00023125"/>
    </source>
</evidence>
<evidence type="ECO:0000259" key="4">
    <source>
        <dbReference type="Pfam" id="PF13377"/>
    </source>
</evidence>
<dbReference type="EMBL" id="SLXK01000020">
    <property type="protein sequence ID" value="TCP25999.1"/>
    <property type="molecule type" value="Genomic_DNA"/>
</dbReference>
<dbReference type="PANTHER" id="PTHR30146">
    <property type="entry name" value="LACI-RELATED TRANSCRIPTIONAL REPRESSOR"/>
    <property type="match status" value="1"/>
</dbReference>
<dbReference type="CDD" id="cd06294">
    <property type="entry name" value="PBP1_MalR-like"/>
    <property type="match status" value="1"/>
</dbReference>
<keyword evidence="3" id="KW-0804">Transcription</keyword>
<protein>
    <submittedName>
        <fullName evidence="5">Substrate-binding family protein</fullName>
    </submittedName>
</protein>
<reference evidence="5 6" key="1">
    <citation type="submission" date="2019-03" db="EMBL/GenBank/DDBJ databases">
        <title>Genomic Encyclopedia of Type Strains, Phase IV (KMG-IV): sequencing the most valuable type-strain genomes for metagenomic binning, comparative biology and taxonomic classification.</title>
        <authorList>
            <person name="Goeker M."/>
        </authorList>
    </citation>
    <scope>NUCLEOTIDE SEQUENCE [LARGE SCALE GENOMIC DNA]</scope>
    <source>
        <strain evidence="5 6">DSM 19377</strain>
    </source>
</reference>